<evidence type="ECO:0000313" key="3">
    <source>
        <dbReference type="Proteomes" id="UP000656077"/>
    </source>
</evidence>
<dbReference type="Pfam" id="PF00149">
    <property type="entry name" value="Metallophos"/>
    <property type="match status" value="1"/>
</dbReference>
<dbReference type="Gene3D" id="3.60.21.10">
    <property type="match status" value="1"/>
</dbReference>
<dbReference type="SUPFAM" id="SSF56300">
    <property type="entry name" value="Metallo-dependent phosphatases"/>
    <property type="match status" value="1"/>
</dbReference>
<evidence type="ECO:0000259" key="1">
    <source>
        <dbReference type="Pfam" id="PF00149"/>
    </source>
</evidence>
<dbReference type="PANTHER" id="PTHR30337">
    <property type="entry name" value="COMPONENT OF ATP-DEPENDENT DSDNA EXONUCLEASE"/>
    <property type="match status" value="1"/>
</dbReference>
<dbReference type="InterPro" id="IPR029052">
    <property type="entry name" value="Metallo-depent_PP-like"/>
</dbReference>
<dbReference type="GO" id="GO:0016787">
    <property type="term" value="F:hydrolase activity"/>
    <property type="evidence" value="ECO:0007669"/>
    <property type="project" value="InterPro"/>
</dbReference>
<reference evidence="2" key="1">
    <citation type="submission" date="2019-12" db="EMBL/GenBank/DDBJ databases">
        <title>Microbes associate with the intestines of laboratory mice.</title>
        <authorList>
            <person name="Navarre W."/>
            <person name="Wong E."/>
        </authorList>
    </citation>
    <scope>NUCLEOTIDE SEQUENCE</scope>
    <source>
        <strain evidence="2">NM79_F5</strain>
    </source>
</reference>
<dbReference type="InterPro" id="IPR004843">
    <property type="entry name" value="Calcineurin-like_PHP"/>
</dbReference>
<dbReference type="InterPro" id="IPR050535">
    <property type="entry name" value="DNA_Repair-Maintenance_Comp"/>
</dbReference>
<sequence length="481" mass="56438">MNKLKWLHLSDLHYCFENYSSQWARDKLIDKIGELKEIKFIFITGDLLYQFRSDFNEISCFIEEIINLTGVNKENVLIVPGNHDFPRSDLRTNNIKGLLNSEESVSETISKTSQAIQDFLLGDQKEFFEFYNKLLGKKEKWNELHFVTQFDECNIVSLNTCLISGRNNEEGNLSINLDRLLKALRSIPKSNKPNIVIGHHSIECFDESEHDKIIQMFDDYGVDLYLCGHMHKSKYKIYSDSCRNIHSFVCGSGMVDDYAEPSFIEGEIDLDSYGCNIKYYVWDKSLNRWNESNNISRKMIDSDGINFNLERLVEIKEKEIVETSDSIEKKIEDILKVNVVGSKFQKFLLDFCKNIQEYTEEGENTKAVDVEEKFEKMRCSSDFQMEFDNNLEYFGVINNIFKDPSYISYDKKTVIPGVIRSVYRRAFSICENGDKILDKMVDILCDQYEEMISIPRLELEQYFRTIIYWSIDKCTIYNERK</sequence>
<protein>
    <recommendedName>
        <fullName evidence="1">Calcineurin-like phosphoesterase domain-containing protein</fullName>
    </recommendedName>
</protein>
<dbReference type="RefSeq" id="WP_160357816.1">
    <property type="nucleotide sequence ID" value="NZ_WSRQ01000002.1"/>
</dbReference>
<gene>
    <name evidence="2" type="ORF">GKZ28_01585</name>
</gene>
<evidence type="ECO:0000313" key="2">
    <source>
        <dbReference type="EMBL" id="MVX62392.1"/>
    </source>
</evidence>
<dbReference type="EMBL" id="WSRQ01000002">
    <property type="protein sequence ID" value="MVX62392.1"/>
    <property type="molecule type" value="Genomic_DNA"/>
</dbReference>
<name>A0A964W0U9_9CLOT</name>
<dbReference type="AlphaFoldDB" id="A0A964W0U9"/>
<accession>A0A964W0U9</accession>
<feature type="domain" description="Calcineurin-like phosphoesterase" evidence="1">
    <location>
        <begin position="7"/>
        <end position="232"/>
    </location>
</feature>
<comment type="caution">
    <text evidence="2">The sequence shown here is derived from an EMBL/GenBank/DDBJ whole genome shotgun (WGS) entry which is preliminary data.</text>
</comment>
<dbReference type="Proteomes" id="UP000656077">
    <property type="component" value="Unassembled WGS sequence"/>
</dbReference>
<proteinExistence type="predicted"/>
<dbReference type="PANTHER" id="PTHR30337:SF0">
    <property type="entry name" value="NUCLEASE SBCCD SUBUNIT D"/>
    <property type="match status" value="1"/>
</dbReference>
<organism evidence="2 3">
    <name type="scientific">Clostridium chromiireducens</name>
    <dbReference type="NCBI Taxonomy" id="225345"/>
    <lineage>
        <taxon>Bacteria</taxon>
        <taxon>Bacillati</taxon>
        <taxon>Bacillota</taxon>
        <taxon>Clostridia</taxon>
        <taxon>Eubacteriales</taxon>
        <taxon>Clostridiaceae</taxon>
        <taxon>Clostridium</taxon>
    </lineage>
</organism>